<sequence>MVSALAGAFAVVLGGMLSYVLPVTLPSHQIKAATRHAAADRDARYEQFQRVRRLWRDRVEAHDRQQRAERYESLLWHPVRLPQGPSRVDVFGGTSDGWASLLATWGASVIQSGSRLVVFDLTEQDVVGGLESLFHSRGRTARLDLPAGAGRFNVLGGLDADEAADLLAQAVHTLRPTEGQGDLRTIHADLLETAIRELGGILTFQRVTAALDVLRRTYDAATDGPLSLDELTRLTAGVDRIGQGERVQNELHFLISTLSLLARDEDTAPPPPSPPKGTNSLLWPPTCLAVISTAHRRHRCKDFLDRVVLQRLLHDLRSQPVTGHDSILVIAGCDHLGLEGLEALARHCRRAEIRLILLMERLRGELRELLGSSDSAAVLMRLGNAQDATAAAEFIGRGHRLVLSQLTAQIGKSFTTGTGHSEGTNDSTGWNTGTATSRSGKDCSHSTNRSLTESRAQSWQETVNHSSSDSTGHSATQARVYEFTVEPTTLQALPTTAFVMVDSSAPGRRVTLGDCNPGIVLLNRVARPHRTG</sequence>
<evidence type="ECO:0000313" key="2">
    <source>
        <dbReference type="EMBL" id="EFG04543.2"/>
    </source>
</evidence>
<name>D5SKV0_STRCL</name>
<keyword evidence="3" id="KW-1185">Reference proteome</keyword>
<evidence type="ECO:0000313" key="3">
    <source>
        <dbReference type="Proteomes" id="UP000002357"/>
    </source>
</evidence>
<keyword evidence="2" id="KW-0614">Plasmid</keyword>
<dbReference type="Proteomes" id="UP000002357">
    <property type="component" value="Plasmid pSCL4"/>
</dbReference>
<feature type="region of interest" description="Disordered" evidence="1">
    <location>
        <begin position="414"/>
        <end position="473"/>
    </location>
</feature>
<feature type="compositionally biased region" description="Polar residues" evidence="1">
    <location>
        <begin position="414"/>
        <end position="438"/>
    </location>
</feature>
<accession>D5SKV0</accession>
<reference evidence="2 3" key="1">
    <citation type="journal article" date="2010" name="Genome Biol. Evol.">
        <title>The sequence of a 1.8-mb bacterial linear plasmid reveals a rich evolutionary reservoir of secondary metabolic pathways.</title>
        <authorList>
            <person name="Medema M.H."/>
            <person name="Trefzer A."/>
            <person name="Kovalchuk A."/>
            <person name="van den Berg M."/>
            <person name="Mueller U."/>
            <person name="Heijne W."/>
            <person name="Wu L."/>
            <person name="Alam M.T."/>
            <person name="Ronning C.M."/>
            <person name="Nierman W.C."/>
            <person name="Bovenberg R.A.L."/>
            <person name="Breitling R."/>
            <person name="Takano E."/>
        </authorList>
    </citation>
    <scope>NUCLEOTIDE SEQUENCE [LARGE SCALE GENOMIC DNA]</scope>
    <source>
        <strain evidence="3">ATCC 27064 / DSM 738 / JCM 4710 / NBRC 13307 / NCIMB 12785 / NRRL 3585 / VKM Ac-602</strain>
        <plasmid evidence="2">pSCL4</plasmid>
    </source>
</reference>
<gene>
    <name evidence="2" type="ORF">SCLAV_p1057</name>
</gene>
<dbReference type="AlphaFoldDB" id="D5SKV0"/>
<organism evidence="2 3">
    <name type="scientific">Streptomyces clavuligerus</name>
    <dbReference type="NCBI Taxonomy" id="1901"/>
    <lineage>
        <taxon>Bacteria</taxon>
        <taxon>Bacillati</taxon>
        <taxon>Actinomycetota</taxon>
        <taxon>Actinomycetes</taxon>
        <taxon>Kitasatosporales</taxon>
        <taxon>Streptomycetaceae</taxon>
        <taxon>Streptomyces</taxon>
    </lineage>
</organism>
<feature type="compositionally biased region" description="Polar residues" evidence="1">
    <location>
        <begin position="445"/>
        <end position="473"/>
    </location>
</feature>
<dbReference type="EMBL" id="CM000914">
    <property type="protein sequence ID" value="EFG04543.2"/>
    <property type="molecule type" value="Genomic_DNA"/>
</dbReference>
<geneLocation type="plasmid" evidence="2 3">
    <name>pSCL4</name>
</geneLocation>
<protein>
    <submittedName>
        <fullName evidence="2">Uncharacterized protein</fullName>
    </submittedName>
</protein>
<dbReference type="eggNOG" id="COG0604">
    <property type="taxonomic scope" value="Bacteria"/>
</dbReference>
<proteinExistence type="predicted"/>
<evidence type="ECO:0000256" key="1">
    <source>
        <dbReference type="SAM" id="MobiDB-lite"/>
    </source>
</evidence>